<evidence type="ECO:0000256" key="5">
    <source>
        <dbReference type="HAMAP-Rule" id="MF_00527"/>
    </source>
</evidence>
<dbReference type="PATRIC" id="fig|1391653.3.peg.3024"/>
<keyword evidence="3 5" id="KW-0378">Hydrolase</keyword>
<organism evidence="7 8">
    <name type="scientific">Vulgatibacter incomptus</name>
    <dbReference type="NCBI Taxonomy" id="1391653"/>
    <lineage>
        <taxon>Bacteria</taxon>
        <taxon>Pseudomonadati</taxon>
        <taxon>Myxococcota</taxon>
        <taxon>Myxococcia</taxon>
        <taxon>Myxococcales</taxon>
        <taxon>Cystobacterineae</taxon>
        <taxon>Vulgatibacteraceae</taxon>
        <taxon>Vulgatibacter</taxon>
    </lineage>
</organism>
<dbReference type="EMBL" id="CP012332">
    <property type="protein sequence ID" value="AKU92512.1"/>
    <property type="molecule type" value="Genomic_DNA"/>
</dbReference>
<keyword evidence="2 5" id="KW-0227">DNA damage</keyword>
<dbReference type="InterPro" id="IPR003180">
    <property type="entry name" value="MPG"/>
</dbReference>
<dbReference type="HAMAP" id="MF_00527">
    <property type="entry name" value="3MGH"/>
    <property type="match status" value="1"/>
</dbReference>
<dbReference type="STRING" id="1391653.AKJ08_2899"/>
<evidence type="ECO:0000313" key="8">
    <source>
        <dbReference type="Proteomes" id="UP000055590"/>
    </source>
</evidence>
<dbReference type="InterPro" id="IPR036995">
    <property type="entry name" value="MPG_sf"/>
</dbReference>
<dbReference type="GO" id="GO:0003677">
    <property type="term" value="F:DNA binding"/>
    <property type="evidence" value="ECO:0007669"/>
    <property type="project" value="InterPro"/>
</dbReference>
<feature type="region of interest" description="Disordered" evidence="6">
    <location>
        <begin position="221"/>
        <end position="240"/>
    </location>
</feature>
<evidence type="ECO:0000256" key="2">
    <source>
        <dbReference type="ARBA" id="ARBA00022763"/>
    </source>
</evidence>
<dbReference type="NCBIfam" id="TIGR00567">
    <property type="entry name" value="3mg"/>
    <property type="match status" value="1"/>
</dbReference>
<keyword evidence="8" id="KW-1185">Reference proteome</keyword>
<dbReference type="CDD" id="cd00540">
    <property type="entry name" value="AAG"/>
    <property type="match status" value="1"/>
</dbReference>
<feature type="compositionally biased region" description="Basic and acidic residues" evidence="6">
    <location>
        <begin position="16"/>
        <end position="27"/>
    </location>
</feature>
<gene>
    <name evidence="7" type="ORF">AKJ08_2899</name>
</gene>
<evidence type="ECO:0000256" key="4">
    <source>
        <dbReference type="ARBA" id="ARBA00023204"/>
    </source>
</evidence>
<accession>A0A0K1PG79</accession>
<proteinExistence type="inferred from homology"/>
<evidence type="ECO:0000256" key="3">
    <source>
        <dbReference type="ARBA" id="ARBA00022801"/>
    </source>
</evidence>
<dbReference type="AlphaFoldDB" id="A0A0K1PG79"/>
<dbReference type="PANTHER" id="PTHR10429:SF0">
    <property type="entry name" value="DNA-3-METHYLADENINE GLYCOSYLASE"/>
    <property type="match status" value="1"/>
</dbReference>
<dbReference type="SUPFAM" id="SSF50486">
    <property type="entry name" value="FMT C-terminal domain-like"/>
    <property type="match status" value="1"/>
</dbReference>
<reference evidence="7 8" key="1">
    <citation type="submission" date="2015-08" db="EMBL/GenBank/DDBJ databases">
        <authorList>
            <person name="Babu N.S."/>
            <person name="Beckwith C.J."/>
            <person name="Beseler K.G."/>
            <person name="Brison A."/>
            <person name="Carone J.V."/>
            <person name="Caskin T.P."/>
            <person name="Diamond M."/>
            <person name="Durham M.E."/>
            <person name="Foxe J.M."/>
            <person name="Go M."/>
            <person name="Henderson B.A."/>
            <person name="Jones I.B."/>
            <person name="McGettigan J.A."/>
            <person name="Micheletti S.J."/>
            <person name="Nasrallah M.E."/>
            <person name="Ortiz D."/>
            <person name="Piller C.R."/>
            <person name="Privatt S.R."/>
            <person name="Schneider S.L."/>
            <person name="Sharp S."/>
            <person name="Smith T.C."/>
            <person name="Stanton J.D."/>
            <person name="Ullery H.E."/>
            <person name="Wilson R.J."/>
            <person name="Serrano M.G."/>
            <person name="Buck G."/>
            <person name="Lee V."/>
            <person name="Wang Y."/>
            <person name="Carvalho R."/>
            <person name="Voegtly L."/>
            <person name="Shi R."/>
            <person name="Duckworth R."/>
            <person name="Johnson A."/>
            <person name="Loviza R."/>
            <person name="Walstead R."/>
            <person name="Shah Z."/>
            <person name="Kiflezghi M."/>
            <person name="Wade K."/>
            <person name="Ball S.L."/>
            <person name="Bradley K.W."/>
            <person name="Asai D.J."/>
            <person name="Bowman C.A."/>
            <person name="Russell D.A."/>
            <person name="Pope W.H."/>
            <person name="Jacobs-Sera D."/>
            <person name="Hendrix R.W."/>
            <person name="Hatfull G.F."/>
        </authorList>
    </citation>
    <scope>NUCLEOTIDE SEQUENCE [LARGE SCALE GENOMIC DNA]</scope>
    <source>
        <strain evidence="7 8">DSM 27710</strain>
    </source>
</reference>
<comment type="similarity">
    <text evidence="1 5">Belongs to the DNA glycosylase MPG family.</text>
</comment>
<keyword evidence="4 5" id="KW-0234">DNA repair</keyword>
<dbReference type="FunFam" id="3.10.300.10:FF:000001">
    <property type="entry name" value="Putative 3-methyladenine DNA glycosylase"/>
    <property type="match status" value="1"/>
</dbReference>
<dbReference type="Proteomes" id="UP000055590">
    <property type="component" value="Chromosome"/>
</dbReference>
<evidence type="ECO:0000313" key="7">
    <source>
        <dbReference type="EMBL" id="AKU92512.1"/>
    </source>
</evidence>
<dbReference type="Pfam" id="PF02245">
    <property type="entry name" value="Pur_DNA_glyco"/>
    <property type="match status" value="1"/>
</dbReference>
<dbReference type="PANTHER" id="PTHR10429">
    <property type="entry name" value="DNA-3-METHYLADENINE GLYCOSYLASE"/>
    <property type="match status" value="1"/>
</dbReference>
<dbReference type="KEGG" id="vin:AKJ08_2899"/>
<sequence length="240" mass="26773">MGGSDRNLHSPPTSNVRKEESATDRRSRGMVLPLPRSFYDRPTVEVARDLLGCVLHRRIGGRHLSGRVVETEAYVGPEDLACHTSKGLTPRTEPMFGSPGHAYVYLIYGLHHCLNVVTEGPGSGTAVLIRALEPLSGLSPEARTDGPARLTRVFEVNRDFNRWDLTSGEELWIEAPDRPREPIEVGKRIGVEYAKEWADAPLRFWLSGNRWVSVVPRRPRGPVVEAPSLQRSAKDRPDRA</sequence>
<protein>
    <recommendedName>
        <fullName evidence="5">Putative 3-methyladenine DNA glycosylase</fullName>
        <ecNumber evidence="5">3.2.2.-</ecNumber>
    </recommendedName>
</protein>
<dbReference type="Gene3D" id="3.10.300.10">
    <property type="entry name" value="Methylpurine-DNA glycosylase (MPG)"/>
    <property type="match status" value="1"/>
</dbReference>
<feature type="region of interest" description="Disordered" evidence="6">
    <location>
        <begin position="1"/>
        <end position="27"/>
    </location>
</feature>
<dbReference type="GO" id="GO:0003905">
    <property type="term" value="F:alkylbase DNA N-glycosylase activity"/>
    <property type="evidence" value="ECO:0007669"/>
    <property type="project" value="InterPro"/>
</dbReference>
<dbReference type="EC" id="3.2.2.-" evidence="5"/>
<name>A0A0K1PG79_9BACT</name>
<dbReference type="GO" id="GO:0006284">
    <property type="term" value="P:base-excision repair"/>
    <property type="evidence" value="ECO:0007669"/>
    <property type="project" value="InterPro"/>
</dbReference>
<dbReference type="InterPro" id="IPR011034">
    <property type="entry name" value="Formyl_transferase-like_C_sf"/>
</dbReference>
<evidence type="ECO:0000256" key="6">
    <source>
        <dbReference type="SAM" id="MobiDB-lite"/>
    </source>
</evidence>
<evidence type="ECO:0000256" key="1">
    <source>
        <dbReference type="ARBA" id="ARBA00009232"/>
    </source>
</evidence>